<reference evidence="1 2" key="1">
    <citation type="submission" date="2016-03" db="EMBL/GenBank/DDBJ databases">
        <title>Whole genome sequencing of Grifola frondosa 9006-11.</title>
        <authorList>
            <person name="Min B."/>
            <person name="Park H."/>
            <person name="Kim J.-G."/>
            <person name="Cho H."/>
            <person name="Oh Y.-L."/>
            <person name="Kong W.-S."/>
            <person name="Choi I.-G."/>
        </authorList>
    </citation>
    <scope>NUCLEOTIDE SEQUENCE [LARGE SCALE GENOMIC DNA]</scope>
    <source>
        <strain evidence="1 2">9006-11</strain>
    </source>
</reference>
<dbReference type="OrthoDB" id="2794201at2759"/>
<dbReference type="EMBL" id="LUGG01000002">
    <property type="protein sequence ID" value="OBZ77219.1"/>
    <property type="molecule type" value="Genomic_DNA"/>
</dbReference>
<dbReference type="InterPro" id="IPR015926">
    <property type="entry name" value="Cytolysin/lectin"/>
</dbReference>
<evidence type="ECO:0000313" key="2">
    <source>
        <dbReference type="Proteomes" id="UP000092993"/>
    </source>
</evidence>
<sequence length="145" mass="15955">MSYTLTVTTVQPQPPTIQVVEKTVWYYADGGIWTGNEQDGPTTLTMNGSGTSGTLRFMTNDGDFFVVALGINGYVRWCDIVTDLAAGNTGLEIHPTYYNDGERTDARNKNLSKLEKTDKQGRKIAVEYTAPIDNTYSVTITITVT</sequence>
<dbReference type="OMA" id="KACWHYT"/>
<name>A0A1C7ML99_GRIFR</name>
<organism evidence="1 2">
    <name type="scientific">Grifola frondosa</name>
    <name type="common">Maitake</name>
    <name type="synonym">Polyporus frondosus</name>
    <dbReference type="NCBI Taxonomy" id="5627"/>
    <lineage>
        <taxon>Eukaryota</taxon>
        <taxon>Fungi</taxon>
        <taxon>Dikarya</taxon>
        <taxon>Basidiomycota</taxon>
        <taxon>Agaricomycotina</taxon>
        <taxon>Agaricomycetes</taxon>
        <taxon>Polyporales</taxon>
        <taxon>Grifolaceae</taxon>
        <taxon>Grifola</taxon>
    </lineage>
</organism>
<comment type="caution">
    <text evidence="1">The sequence shown here is derived from an EMBL/GenBank/DDBJ whole genome shotgun (WGS) entry which is preliminary data.</text>
</comment>
<keyword evidence="1" id="KW-0430">Lectin</keyword>
<proteinExistence type="predicted"/>
<dbReference type="Proteomes" id="UP000092993">
    <property type="component" value="Unassembled WGS sequence"/>
</dbReference>
<dbReference type="GO" id="GO:0030246">
    <property type="term" value="F:carbohydrate binding"/>
    <property type="evidence" value="ECO:0007669"/>
    <property type="project" value="UniProtKB-KW"/>
</dbReference>
<dbReference type="AlphaFoldDB" id="A0A1C7ML99"/>
<evidence type="ECO:0000313" key="1">
    <source>
        <dbReference type="EMBL" id="OBZ77219.1"/>
    </source>
</evidence>
<keyword evidence="2" id="KW-1185">Reference proteome</keyword>
<gene>
    <name evidence="1" type="primary">BEL_0</name>
    <name evidence="1" type="ORF">A0H81_02593</name>
</gene>
<accession>A0A1C7ML99</accession>
<dbReference type="Gene3D" id="2.60.270.20">
    <property type="entry name" value="Cytolysin/lectin"/>
    <property type="match status" value="1"/>
</dbReference>
<dbReference type="InterPro" id="IPR009960">
    <property type="entry name" value="Fruit_body_lectin_fun"/>
</dbReference>
<dbReference type="STRING" id="5627.A0A1C7ML99"/>
<dbReference type="SUPFAM" id="SSF63724">
    <property type="entry name" value="Cytolysin/lectin"/>
    <property type="match status" value="1"/>
</dbReference>
<dbReference type="Pfam" id="PF07367">
    <property type="entry name" value="FB_lectin"/>
    <property type="match status" value="1"/>
</dbReference>
<protein>
    <submittedName>
        <fullName evidence="1">Boletus edulis lectin</fullName>
    </submittedName>
</protein>